<evidence type="ECO:0000313" key="2">
    <source>
        <dbReference type="Proteomes" id="UP000186817"/>
    </source>
</evidence>
<keyword evidence="2" id="KW-1185">Reference proteome</keyword>
<dbReference type="EMBL" id="LSRX01000361">
    <property type="protein sequence ID" value="OLP99463.1"/>
    <property type="molecule type" value="Genomic_DNA"/>
</dbReference>
<protein>
    <submittedName>
        <fullName evidence="1">Uncharacterized protein</fullName>
    </submittedName>
</protein>
<dbReference type="Gene3D" id="1.25.40.10">
    <property type="entry name" value="Tetratricopeptide repeat domain"/>
    <property type="match status" value="1"/>
</dbReference>
<accession>A0A1Q9DWA3</accession>
<name>A0A1Q9DWA3_SYMMI</name>
<dbReference type="AlphaFoldDB" id="A0A1Q9DWA3"/>
<dbReference type="OrthoDB" id="10291131at2759"/>
<sequence length="116" mass="12465">MPTLQFLRLESATVSCWQQGVSLVAQALGSGERPSEITWNTLAAACAQASQWQLCCWLYFRSSSRGVVALSPPLAACEKSSEVVWGCGSFVVGLRIVDLARLGVHGIWIGSLIPEV</sequence>
<gene>
    <name evidence="1" type="ORF">AK812_SmicGene17970</name>
</gene>
<comment type="caution">
    <text evidence="1">The sequence shown here is derived from an EMBL/GenBank/DDBJ whole genome shotgun (WGS) entry which is preliminary data.</text>
</comment>
<dbReference type="InterPro" id="IPR011990">
    <property type="entry name" value="TPR-like_helical_dom_sf"/>
</dbReference>
<organism evidence="1 2">
    <name type="scientific">Symbiodinium microadriaticum</name>
    <name type="common">Dinoflagellate</name>
    <name type="synonym">Zooxanthella microadriatica</name>
    <dbReference type="NCBI Taxonomy" id="2951"/>
    <lineage>
        <taxon>Eukaryota</taxon>
        <taxon>Sar</taxon>
        <taxon>Alveolata</taxon>
        <taxon>Dinophyceae</taxon>
        <taxon>Suessiales</taxon>
        <taxon>Symbiodiniaceae</taxon>
        <taxon>Symbiodinium</taxon>
    </lineage>
</organism>
<dbReference type="Proteomes" id="UP000186817">
    <property type="component" value="Unassembled WGS sequence"/>
</dbReference>
<proteinExistence type="predicted"/>
<evidence type="ECO:0000313" key="1">
    <source>
        <dbReference type="EMBL" id="OLP99463.1"/>
    </source>
</evidence>
<reference evidence="1 2" key="1">
    <citation type="submission" date="2016-02" db="EMBL/GenBank/DDBJ databases">
        <title>Genome analysis of coral dinoflagellate symbionts highlights evolutionary adaptations to a symbiotic lifestyle.</title>
        <authorList>
            <person name="Aranda M."/>
            <person name="Li Y."/>
            <person name="Liew Y.J."/>
            <person name="Baumgarten S."/>
            <person name="Simakov O."/>
            <person name="Wilson M."/>
            <person name="Piel J."/>
            <person name="Ashoor H."/>
            <person name="Bougouffa S."/>
            <person name="Bajic V.B."/>
            <person name="Ryu T."/>
            <person name="Ravasi T."/>
            <person name="Bayer T."/>
            <person name="Micklem G."/>
            <person name="Kim H."/>
            <person name="Bhak J."/>
            <person name="Lajeunesse T.C."/>
            <person name="Voolstra C.R."/>
        </authorList>
    </citation>
    <scope>NUCLEOTIDE SEQUENCE [LARGE SCALE GENOMIC DNA]</scope>
    <source>
        <strain evidence="1 2">CCMP2467</strain>
    </source>
</reference>